<proteinExistence type="predicted"/>
<reference evidence="2" key="1">
    <citation type="submission" date="2018-06" db="EMBL/GenBank/DDBJ databases">
        <authorList>
            <person name="Zhirakovskaya E."/>
        </authorList>
    </citation>
    <scope>NUCLEOTIDE SEQUENCE</scope>
</reference>
<organism evidence="2">
    <name type="scientific">hydrothermal vent metagenome</name>
    <dbReference type="NCBI Taxonomy" id="652676"/>
    <lineage>
        <taxon>unclassified sequences</taxon>
        <taxon>metagenomes</taxon>
        <taxon>ecological metagenomes</taxon>
    </lineage>
</organism>
<evidence type="ECO:0000256" key="1">
    <source>
        <dbReference type="SAM" id="Phobius"/>
    </source>
</evidence>
<evidence type="ECO:0000313" key="2">
    <source>
        <dbReference type="EMBL" id="VAX30220.1"/>
    </source>
</evidence>
<accession>A0A3B1D5K0</accession>
<sequence length="114" mass="13308">MNIRNERGSIKPVLCIILLVVSVYIGFKFTMPYYRYFTLKSETRAIARLSYRGPDRYRDLVYAEVRSLDIPVKPSDIYVVVTNREVKISTSWSEVVDLAGYYQVPLDFKVDVEE</sequence>
<name>A0A3B1D5K0_9ZZZZ</name>
<dbReference type="AlphaFoldDB" id="A0A3B1D5K0"/>
<keyword evidence="1" id="KW-0812">Transmembrane</keyword>
<dbReference type="EMBL" id="UOGI01000071">
    <property type="protein sequence ID" value="VAX30220.1"/>
    <property type="molecule type" value="Genomic_DNA"/>
</dbReference>
<keyword evidence="1" id="KW-0472">Membrane</keyword>
<gene>
    <name evidence="2" type="ORF">MNBD_NITROSPIRAE03-1440</name>
</gene>
<keyword evidence="1" id="KW-1133">Transmembrane helix</keyword>
<feature type="transmembrane region" description="Helical" evidence="1">
    <location>
        <begin position="12"/>
        <end position="34"/>
    </location>
</feature>
<evidence type="ECO:0008006" key="3">
    <source>
        <dbReference type="Google" id="ProtNLM"/>
    </source>
</evidence>
<protein>
    <recommendedName>
        <fullName evidence="3">DUF4845 domain-containing protein</fullName>
    </recommendedName>
</protein>